<dbReference type="Pfam" id="PF00318">
    <property type="entry name" value="Ribosomal_S2"/>
    <property type="match status" value="2"/>
</dbReference>
<dbReference type="HAMAP" id="MF_00291_B">
    <property type="entry name" value="Ribosomal_uS2_B"/>
    <property type="match status" value="1"/>
</dbReference>
<evidence type="ECO:0000313" key="9">
    <source>
        <dbReference type="EMBL" id="JAP47357.1"/>
    </source>
</evidence>
<evidence type="ECO:0000256" key="7">
    <source>
        <dbReference type="ARBA" id="ARBA00071390"/>
    </source>
</evidence>
<protein>
    <recommendedName>
        <fullName evidence="7">Small ribosomal subunit protein uS2m</fullName>
    </recommendedName>
    <alternativeName>
        <fullName evidence="8">28S ribosomal protein S2, mitochondrial</fullName>
    </alternativeName>
</protein>
<dbReference type="InterPro" id="IPR018130">
    <property type="entry name" value="Ribosomal_uS2_CS"/>
</dbReference>
<dbReference type="CDD" id="cd01425">
    <property type="entry name" value="RPS2"/>
    <property type="match status" value="1"/>
</dbReference>
<evidence type="ECO:0000256" key="8">
    <source>
        <dbReference type="ARBA" id="ARBA00083109"/>
    </source>
</evidence>
<dbReference type="GO" id="GO:0005763">
    <property type="term" value="C:mitochondrial small ribosomal subunit"/>
    <property type="evidence" value="ECO:0007669"/>
    <property type="project" value="UniProtKB-ARBA"/>
</dbReference>
<dbReference type="InterPro" id="IPR023591">
    <property type="entry name" value="Ribosomal_uS2_flav_dom_sf"/>
</dbReference>
<accession>A0A0X3PBP2</accession>
<evidence type="ECO:0000256" key="4">
    <source>
        <dbReference type="ARBA" id="ARBA00023128"/>
    </source>
</evidence>
<dbReference type="GO" id="GO:0005743">
    <property type="term" value="C:mitochondrial inner membrane"/>
    <property type="evidence" value="ECO:0007669"/>
    <property type="project" value="UniProtKB-ARBA"/>
</dbReference>
<dbReference type="GO" id="GO:0003735">
    <property type="term" value="F:structural constituent of ribosome"/>
    <property type="evidence" value="ECO:0007669"/>
    <property type="project" value="InterPro"/>
</dbReference>
<evidence type="ECO:0000256" key="2">
    <source>
        <dbReference type="ARBA" id="ARBA00006242"/>
    </source>
</evidence>
<dbReference type="SUPFAM" id="SSF52313">
    <property type="entry name" value="Ribosomal protein S2"/>
    <property type="match status" value="1"/>
</dbReference>
<keyword evidence="5" id="KW-0687">Ribonucleoprotein</keyword>
<feature type="non-terminal residue" evidence="9">
    <location>
        <position position="1"/>
    </location>
</feature>
<gene>
    <name evidence="9" type="ORF">TR139660</name>
</gene>
<dbReference type="PANTHER" id="PTHR12534:SF0">
    <property type="entry name" value="SMALL RIBOSOMAL SUBUNIT PROTEIN US2M"/>
    <property type="match status" value="1"/>
</dbReference>
<dbReference type="EMBL" id="GEEE01015868">
    <property type="protein sequence ID" value="JAP47357.1"/>
    <property type="molecule type" value="Transcribed_RNA"/>
</dbReference>
<comment type="subcellular location">
    <subcellularLocation>
        <location evidence="1">Mitochondrion</location>
    </subcellularLocation>
</comment>
<dbReference type="InterPro" id="IPR005706">
    <property type="entry name" value="Ribosomal_uS2_bac/mit/plastid"/>
</dbReference>
<dbReference type="GO" id="GO:0006412">
    <property type="term" value="P:translation"/>
    <property type="evidence" value="ECO:0007669"/>
    <property type="project" value="InterPro"/>
</dbReference>
<reference evidence="9" key="1">
    <citation type="submission" date="2016-01" db="EMBL/GenBank/DDBJ databases">
        <title>Reference transcriptome for the parasite Schistocephalus solidus: insights into the molecular evolution of parasitism.</title>
        <authorList>
            <person name="Hebert F.O."/>
            <person name="Grambauer S."/>
            <person name="Barber I."/>
            <person name="Landry C.R."/>
            <person name="Aubin-Horth N."/>
        </authorList>
    </citation>
    <scope>NUCLEOTIDE SEQUENCE</scope>
</reference>
<proteinExistence type="inferred from homology"/>
<dbReference type="AlphaFoldDB" id="A0A0X3PBP2"/>
<dbReference type="PRINTS" id="PR00395">
    <property type="entry name" value="RIBOSOMALS2"/>
</dbReference>
<comment type="function">
    <text evidence="6">Required for mitoribosome formation and stability, and mitochondrial translation.</text>
</comment>
<dbReference type="Gene3D" id="3.40.50.10490">
    <property type="entry name" value="Glucose-6-phosphate isomerase like protein, domain 1"/>
    <property type="match status" value="1"/>
</dbReference>
<keyword evidence="3" id="KW-0689">Ribosomal protein</keyword>
<dbReference type="InterPro" id="IPR001865">
    <property type="entry name" value="Ribosomal_uS2"/>
</dbReference>
<evidence type="ECO:0000256" key="3">
    <source>
        <dbReference type="ARBA" id="ARBA00022980"/>
    </source>
</evidence>
<dbReference type="PROSITE" id="PS00962">
    <property type="entry name" value="RIBOSOMAL_S2_1"/>
    <property type="match status" value="1"/>
</dbReference>
<evidence type="ECO:0000256" key="1">
    <source>
        <dbReference type="ARBA" id="ARBA00004173"/>
    </source>
</evidence>
<evidence type="ECO:0000256" key="5">
    <source>
        <dbReference type="ARBA" id="ARBA00023274"/>
    </source>
</evidence>
<organism evidence="9">
    <name type="scientific">Schistocephalus solidus</name>
    <name type="common">Tapeworm</name>
    <dbReference type="NCBI Taxonomy" id="70667"/>
    <lineage>
        <taxon>Eukaryota</taxon>
        <taxon>Metazoa</taxon>
        <taxon>Spiralia</taxon>
        <taxon>Lophotrochozoa</taxon>
        <taxon>Platyhelminthes</taxon>
        <taxon>Cestoda</taxon>
        <taxon>Eucestoda</taxon>
        <taxon>Diphyllobothriidea</taxon>
        <taxon>Diphyllobothriidae</taxon>
        <taxon>Schistocephalus</taxon>
    </lineage>
</organism>
<comment type="similarity">
    <text evidence="2">Belongs to the universal ribosomal protein uS2 family.</text>
</comment>
<dbReference type="PANTHER" id="PTHR12534">
    <property type="entry name" value="30S RIBOSOMAL PROTEIN S2 PROKARYOTIC AND ORGANELLAR"/>
    <property type="match status" value="1"/>
</dbReference>
<evidence type="ECO:0000256" key="6">
    <source>
        <dbReference type="ARBA" id="ARBA00059792"/>
    </source>
</evidence>
<keyword evidence="4" id="KW-0496">Mitochondrion</keyword>
<sequence length="281" mass="31212">LRQGFIKNRNSQLTCDLSVTRMALALRALIHRLSSVASFPASRYFSDVTSKPASPSSPTATLADPLASPDYFGFRDYLSVEQLFKARVHLGHRSMLRNPYMTPYLFGCRQGIDIIDLEQTLDLLFAALNFTAHIAYRGGIILFMAQHKQMMPLVEQTARAVGEYSYCRPWGGGVFTDSSKFFKSAAVRLPDLIIMLNTLTPFGAPHVAVRDAAKMLIPTVAVVDSNSDPRLVTYPVPGNDDSPTSVRLWCSLFAEAVSHGKRRARRDATLRQQLKDQQSVA</sequence>
<name>A0A0X3PBP2_SCHSO</name>
<dbReference type="FunFam" id="3.40.50.10490:FF:000026">
    <property type="entry name" value="28S ribosomal protein S2, mitochondrial"/>
    <property type="match status" value="1"/>
</dbReference>